<protein>
    <recommendedName>
        <fullName evidence="11">Insulin-like domain-containing protein</fullName>
    </recommendedName>
</protein>
<evidence type="ECO:0000256" key="7">
    <source>
        <dbReference type="ARBA" id="ARBA00023157"/>
    </source>
</evidence>
<reference evidence="10" key="1">
    <citation type="journal article" date="2006" name="Science">
        <title>Ancient noncoding elements conserved in the human genome.</title>
        <authorList>
            <person name="Venkatesh B."/>
            <person name="Kirkness E.F."/>
            <person name="Loh Y.H."/>
            <person name="Halpern A.L."/>
            <person name="Lee A.P."/>
            <person name="Johnson J."/>
            <person name="Dandona N."/>
            <person name="Viswanathan L.D."/>
            <person name="Tay A."/>
            <person name="Venter J.C."/>
            <person name="Strausberg R.L."/>
            <person name="Brenner S."/>
        </authorList>
    </citation>
    <scope>NUCLEOTIDE SEQUENCE [LARGE SCALE GENOMIC DNA]</scope>
</reference>
<accession>A0A4W3H648</accession>
<dbReference type="PANTHER" id="PTHR20968">
    <property type="entry name" value="ILGF DOMAIN-CONTAINING PROTEIN"/>
    <property type="match status" value="1"/>
</dbReference>
<dbReference type="GO" id="GO:0005179">
    <property type="term" value="F:hormone activity"/>
    <property type="evidence" value="ECO:0007669"/>
    <property type="project" value="UniProtKB-KW"/>
</dbReference>
<dbReference type="InParanoid" id="A0A4W3H648"/>
<sequence length="130" mass="14256">MQKVVLVLALGVLLSELRPGAEGRSPGFGLKLCGREFLRAVIFTCGGSRWKRSGEKLEATVSTNEKLLRDSDRLCKREEFPVCRKALTHCWSHTQSLPPLAVRSFGDRTEPSANLDAPCAGVGNSCDQIR</sequence>
<evidence type="ECO:0000256" key="2">
    <source>
        <dbReference type="ARBA" id="ARBA00011207"/>
    </source>
</evidence>
<feature type="chain" id="PRO_5021452332" description="Insulin-like domain-containing protein" evidence="8">
    <location>
        <begin position="24"/>
        <end position="130"/>
    </location>
</feature>
<dbReference type="CDD" id="cd04365">
    <property type="entry name" value="IlGF_relaxin_like"/>
    <property type="match status" value="1"/>
</dbReference>
<dbReference type="SUPFAM" id="SSF56994">
    <property type="entry name" value="Insulin-like"/>
    <property type="match status" value="1"/>
</dbReference>
<reference evidence="10" key="2">
    <citation type="journal article" date="2007" name="PLoS Biol.">
        <title>Survey sequencing and comparative analysis of the elephant shark (Callorhinchus milii) genome.</title>
        <authorList>
            <person name="Venkatesh B."/>
            <person name="Kirkness E.F."/>
            <person name="Loh Y.H."/>
            <person name="Halpern A.L."/>
            <person name="Lee A.P."/>
            <person name="Johnson J."/>
            <person name="Dandona N."/>
            <person name="Viswanathan L.D."/>
            <person name="Tay A."/>
            <person name="Venter J.C."/>
            <person name="Strausberg R.L."/>
            <person name="Brenner S."/>
        </authorList>
    </citation>
    <scope>NUCLEOTIDE SEQUENCE [LARGE SCALE GENOMIC DNA]</scope>
</reference>
<dbReference type="Ensembl" id="ENSCMIT00000011486.1">
    <property type="protein sequence ID" value="ENSCMIP00000011206.1"/>
    <property type="gene ID" value="ENSCMIG00000005830.1"/>
</dbReference>
<evidence type="ECO:0000256" key="4">
    <source>
        <dbReference type="ARBA" id="ARBA00022685"/>
    </source>
</evidence>
<keyword evidence="6 8" id="KW-0732">Signal</keyword>
<reference evidence="10" key="3">
    <citation type="journal article" date="2014" name="Nature">
        <title>Elephant shark genome provides unique insights into gnathostome evolution.</title>
        <authorList>
            <consortium name="International Elephant Shark Genome Sequencing Consortium"/>
            <person name="Venkatesh B."/>
            <person name="Lee A.P."/>
            <person name="Ravi V."/>
            <person name="Maurya A.K."/>
            <person name="Lian M.M."/>
            <person name="Swann J.B."/>
            <person name="Ohta Y."/>
            <person name="Flajnik M.F."/>
            <person name="Sutoh Y."/>
            <person name="Kasahara M."/>
            <person name="Hoon S."/>
            <person name="Gangu V."/>
            <person name="Roy S.W."/>
            <person name="Irimia M."/>
            <person name="Korzh V."/>
            <person name="Kondrychyn I."/>
            <person name="Lim Z.W."/>
            <person name="Tay B.H."/>
            <person name="Tohari S."/>
            <person name="Kong K.W."/>
            <person name="Ho S."/>
            <person name="Lorente-Galdos B."/>
            <person name="Quilez J."/>
            <person name="Marques-Bonet T."/>
            <person name="Raney B.J."/>
            <person name="Ingham P.W."/>
            <person name="Tay A."/>
            <person name="Hillier L.W."/>
            <person name="Minx P."/>
            <person name="Boehm T."/>
            <person name="Wilson R.K."/>
            <person name="Brenner S."/>
            <person name="Warren W.C."/>
        </authorList>
    </citation>
    <scope>NUCLEOTIDE SEQUENCE [LARGE SCALE GENOMIC DNA]</scope>
</reference>
<keyword evidence="7" id="KW-1015">Disulfide bond</keyword>
<dbReference type="STRING" id="7868.ENSCMIP00000011206"/>
<evidence type="ECO:0000256" key="8">
    <source>
        <dbReference type="SAM" id="SignalP"/>
    </source>
</evidence>
<dbReference type="GeneTree" id="ENSGT01030000235265"/>
<keyword evidence="3" id="KW-0964">Secreted</keyword>
<feature type="signal peptide" evidence="8">
    <location>
        <begin position="1"/>
        <end position="23"/>
    </location>
</feature>
<evidence type="ECO:0000256" key="6">
    <source>
        <dbReference type="ARBA" id="ARBA00022729"/>
    </source>
</evidence>
<dbReference type="GO" id="GO:0005576">
    <property type="term" value="C:extracellular region"/>
    <property type="evidence" value="ECO:0007669"/>
    <property type="project" value="UniProtKB-SubCell"/>
</dbReference>
<organism evidence="9 10">
    <name type="scientific">Callorhinchus milii</name>
    <name type="common">Ghost shark</name>
    <dbReference type="NCBI Taxonomy" id="7868"/>
    <lineage>
        <taxon>Eukaryota</taxon>
        <taxon>Metazoa</taxon>
        <taxon>Chordata</taxon>
        <taxon>Craniata</taxon>
        <taxon>Vertebrata</taxon>
        <taxon>Chondrichthyes</taxon>
        <taxon>Holocephali</taxon>
        <taxon>Chimaeriformes</taxon>
        <taxon>Callorhinchidae</taxon>
        <taxon>Callorhinchus</taxon>
    </lineage>
</organism>
<evidence type="ECO:0000256" key="1">
    <source>
        <dbReference type="ARBA" id="ARBA00004613"/>
    </source>
</evidence>
<evidence type="ECO:0000256" key="5">
    <source>
        <dbReference type="ARBA" id="ARBA00022702"/>
    </source>
</evidence>
<dbReference type="PANTHER" id="PTHR20968:SF0">
    <property type="entry name" value="RELAXIN-3"/>
    <property type="match status" value="1"/>
</dbReference>
<proteinExistence type="predicted"/>
<dbReference type="GO" id="GO:0001664">
    <property type="term" value="F:G protein-coupled receptor binding"/>
    <property type="evidence" value="ECO:0007669"/>
    <property type="project" value="TreeGrafter"/>
</dbReference>
<dbReference type="AlphaFoldDB" id="A0A4W3H648"/>
<evidence type="ECO:0000313" key="10">
    <source>
        <dbReference type="Proteomes" id="UP000314986"/>
    </source>
</evidence>
<evidence type="ECO:0000256" key="3">
    <source>
        <dbReference type="ARBA" id="ARBA00022525"/>
    </source>
</evidence>
<keyword evidence="10" id="KW-1185">Reference proteome</keyword>
<gene>
    <name evidence="9" type="primary">LOC103190211</name>
</gene>
<keyword evidence="5" id="KW-0372">Hormone</keyword>
<keyword evidence="4" id="KW-0165">Cleavage on pair of basic residues</keyword>
<evidence type="ECO:0008006" key="11">
    <source>
        <dbReference type="Google" id="ProtNLM"/>
    </source>
</evidence>
<comment type="subunit">
    <text evidence="2">Heterodimer of a B chain and an A chain linked by two disulfide bonds.</text>
</comment>
<reference evidence="9" key="4">
    <citation type="submission" date="2025-08" db="UniProtKB">
        <authorList>
            <consortium name="Ensembl"/>
        </authorList>
    </citation>
    <scope>IDENTIFICATION</scope>
</reference>
<reference evidence="9" key="5">
    <citation type="submission" date="2025-09" db="UniProtKB">
        <authorList>
            <consortium name="Ensembl"/>
        </authorList>
    </citation>
    <scope>IDENTIFICATION</scope>
</reference>
<evidence type="ECO:0000313" key="9">
    <source>
        <dbReference type="Ensembl" id="ENSCMIP00000011206.1"/>
    </source>
</evidence>
<name>A0A4W3H648_CALMI</name>
<dbReference type="Proteomes" id="UP000314986">
    <property type="component" value="Unassembled WGS sequence"/>
</dbReference>
<dbReference type="InterPro" id="IPR051777">
    <property type="entry name" value="Insulin-like_neuro_ligands"/>
</dbReference>
<dbReference type="InterPro" id="IPR036438">
    <property type="entry name" value="Insulin-like_sf"/>
</dbReference>
<comment type="subcellular location">
    <subcellularLocation>
        <location evidence="1">Secreted</location>
    </subcellularLocation>
</comment>